<sequence>MESVRFFEILLEHSPARRSSYVLAVFSLPYSSGRYCSESAMRDACQSSV</sequence>
<gene>
    <name evidence="1" type="primary">PAG3</name>
</gene>
<dbReference type="AlphaFoldDB" id="Q26786"/>
<accession>Q26786</accession>
<name>Q26786_9TRYP</name>
<dbReference type="EMBL" id="L36866">
    <property type="protein sequence ID" value="AAA50425.1"/>
    <property type="molecule type" value="mRNA"/>
</dbReference>
<organism evidence="1">
    <name type="scientific">Trypanosoma brucei</name>
    <dbReference type="NCBI Taxonomy" id="5691"/>
    <lineage>
        <taxon>Eukaryota</taxon>
        <taxon>Discoba</taxon>
        <taxon>Euglenozoa</taxon>
        <taxon>Kinetoplastea</taxon>
        <taxon>Metakinetoplastina</taxon>
        <taxon>Trypanosomatida</taxon>
        <taxon>Trypanosomatidae</taxon>
        <taxon>Trypanosoma</taxon>
    </lineage>
</organism>
<protein>
    <submittedName>
        <fullName evidence="1">PAG3 protein</fullName>
    </submittedName>
</protein>
<proteinExistence type="evidence at transcript level"/>
<reference evidence="1" key="1">
    <citation type="submission" date="1994-10" db="EMBL/GenBank/DDBJ databases">
        <authorList>
            <person name="Vassella E."/>
            <person name="Yamage M."/>
            <person name="Roditi I."/>
        </authorList>
    </citation>
    <scope>NUCLEOTIDE SEQUENCE</scope>
    <source>
        <strain evidence="1">427</strain>
    </source>
</reference>
<evidence type="ECO:0000313" key="1">
    <source>
        <dbReference type="EMBL" id="AAA50425.1"/>
    </source>
</evidence>